<evidence type="ECO:0000313" key="2">
    <source>
        <dbReference type="Proteomes" id="UP000824120"/>
    </source>
</evidence>
<organism evidence="1 2">
    <name type="scientific">Solanum commersonii</name>
    <name type="common">Commerson's wild potato</name>
    <name type="synonym">Commerson's nightshade</name>
    <dbReference type="NCBI Taxonomy" id="4109"/>
    <lineage>
        <taxon>Eukaryota</taxon>
        <taxon>Viridiplantae</taxon>
        <taxon>Streptophyta</taxon>
        <taxon>Embryophyta</taxon>
        <taxon>Tracheophyta</taxon>
        <taxon>Spermatophyta</taxon>
        <taxon>Magnoliopsida</taxon>
        <taxon>eudicotyledons</taxon>
        <taxon>Gunneridae</taxon>
        <taxon>Pentapetalae</taxon>
        <taxon>asterids</taxon>
        <taxon>lamiids</taxon>
        <taxon>Solanales</taxon>
        <taxon>Solanaceae</taxon>
        <taxon>Solanoideae</taxon>
        <taxon>Solaneae</taxon>
        <taxon>Solanum</taxon>
    </lineage>
</organism>
<sequence length="74" mass="8694">MFLLYKNNDNIQNYNNHKGIKLLSHILKFRFVSGRSTSEVIRVLVSCNREIKDIYNEAKTQIRLVEGDPKHFSV</sequence>
<proteinExistence type="predicted"/>
<dbReference type="EMBL" id="JACXVP010000005">
    <property type="protein sequence ID" value="KAG5604872.1"/>
    <property type="molecule type" value="Genomic_DNA"/>
</dbReference>
<comment type="caution">
    <text evidence="1">The sequence shown here is derived from an EMBL/GenBank/DDBJ whole genome shotgun (WGS) entry which is preliminary data.</text>
</comment>
<accession>A0A9J5YYK6</accession>
<evidence type="ECO:0000313" key="1">
    <source>
        <dbReference type="EMBL" id="KAG5604872.1"/>
    </source>
</evidence>
<name>A0A9J5YYK6_SOLCO</name>
<reference evidence="1 2" key="1">
    <citation type="submission" date="2020-09" db="EMBL/GenBank/DDBJ databases">
        <title>De no assembly of potato wild relative species, Solanum commersonii.</title>
        <authorList>
            <person name="Cho K."/>
        </authorList>
    </citation>
    <scope>NUCLEOTIDE SEQUENCE [LARGE SCALE GENOMIC DNA]</scope>
    <source>
        <strain evidence="1">LZ3.2</strain>
        <tissue evidence="1">Leaf</tissue>
    </source>
</reference>
<dbReference type="Proteomes" id="UP000824120">
    <property type="component" value="Chromosome 5"/>
</dbReference>
<dbReference type="AlphaFoldDB" id="A0A9J5YYK6"/>
<protein>
    <submittedName>
        <fullName evidence="1">Uncharacterized protein</fullName>
    </submittedName>
</protein>
<keyword evidence="2" id="KW-1185">Reference proteome</keyword>
<gene>
    <name evidence="1" type="ORF">H5410_026364</name>
</gene>